<accession>A0AAE0LC30</accession>
<dbReference type="Proteomes" id="UP001190700">
    <property type="component" value="Unassembled WGS sequence"/>
</dbReference>
<gene>
    <name evidence="1" type="ORF">CYMTET_12790</name>
</gene>
<proteinExistence type="predicted"/>
<comment type="caution">
    <text evidence="1">The sequence shown here is derived from an EMBL/GenBank/DDBJ whole genome shotgun (WGS) entry which is preliminary data.</text>
</comment>
<dbReference type="AlphaFoldDB" id="A0AAE0LC30"/>
<keyword evidence="2" id="KW-1185">Reference proteome</keyword>
<dbReference type="Gene3D" id="2.60.120.620">
    <property type="entry name" value="q2cbj1_9rhob like domain"/>
    <property type="match status" value="1"/>
</dbReference>
<evidence type="ECO:0000313" key="1">
    <source>
        <dbReference type="EMBL" id="KAK3279319.1"/>
    </source>
</evidence>
<dbReference type="Pfam" id="PF05721">
    <property type="entry name" value="PhyH"/>
    <property type="match status" value="1"/>
</dbReference>
<sequence length="369" mass="40082">MNSSSNVEQLKQELLYGKGYVVFRNVIPASTALTCRYKALKKANDEAWDGWPGVRSKRIRDNLEWGGEAYADVLNKTCATLMPVVEAVLGPSSWLTSFQTLVLYPYNQLSAEEEDCLCSGGLHNDFPYGEFKEVMDKEVLGPVAGNVEGRPMGHGNAGWQFPEGFKPGQRAAPHTLQTIWITDEFTRKRGATRLLPGSQVAGLVPNSGAGPDWDQFTKGAVTVEASPGDVLMYVGAVWHTISVNRGLSPRVALLGQWSTHHAAPLEAHAWMTSLWVRPPSARAVEHAPRGSPGGARMDDEPLGKTATRCPGEAVPVLEKAARADGAWKASHGMPRARLPQWISLGHAHHYTHIVSGVIEIWLAQLGGQG</sequence>
<evidence type="ECO:0000313" key="2">
    <source>
        <dbReference type="Proteomes" id="UP001190700"/>
    </source>
</evidence>
<dbReference type="InterPro" id="IPR008775">
    <property type="entry name" value="Phytyl_CoA_dOase-like"/>
</dbReference>
<dbReference type="EMBL" id="LGRX02005018">
    <property type="protein sequence ID" value="KAK3279319.1"/>
    <property type="molecule type" value="Genomic_DNA"/>
</dbReference>
<organism evidence="1 2">
    <name type="scientific">Cymbomonas tetramitiformis</name>
    <dbReference type="NCBI Taxonomy" id="36881"/>
    <lineage>
        <taxon>Eukaryota</taxon>
        <taxon>Viridiplantae</taxon>
        <taxon>Chlorophyta</taxon>
        <taxon>Pyramimonadophyceae</taxon>
        <taxon>Pyramimonadales</taxon>
        <taxon>Pyramimonadaceae</taxon>
        <taxon>Cymbomonas</taxon>
    </lineage>
</organism>
<protein>
    <submittedName>
        <fullName evidence="1">Uncharacterized protein</fullName>
    </submittedName>
</protein>
<name>A0AAE0LC30_9CHLO</name>
<dbReference type="SUPFAM" id="SSF51197">
    <property type="entry name" value="Clavaminate synthase-like"/>
    <property type="match status" value="1"/>
</dbReference>
<reference evidence="1 2" key="1">
    <citation type="journal article" date="2015" name="Genome Biol. Evol.">
        <title>Comparative Genomics of a Bacterivorous Green Alga Reveals Evolutionary Causalities and Consequences of Phago-Mixotrophic Mode of Nutrition.</title>
        <authorList>
            <person name="Burns J.A."/>
            <person name="Paasch A."/>
            <person name="Narechania A."/>
            <person name="Kim E."/>
        </authorList>
    </citation>
    <scope>NUCLEOTIDE SEQUENCE [LARGE SCALE GENOMIC DNA]</scope>
    <source>
        <strain evidence="1 2">PLY_AMNH</strain>
    </source>
</reference>